<evidence type="ECO:0000313" key="2">
    <source>
        <dbReference type="EMBL" id="KAK7580460.1"/>
    </source>
</evidence>
<dbReference type="EMBL" id="JBBCAQ010000034">
    <property type="protein sequence ID" value="KAK7580460.1"/>
    <property type="molecule type" value="Genomic_DNA"/>
</dbReference>
<sequence length="303" mass="35688">MYLEHCTREQLLNIYADYQATEESIKKDVQYLIEWLEKQPHLPKIKDEEMLSNFLLRGKLSLEKTKKIIDNYYTARAIMPDIFQDRDPCQKEIEDVYKYAAYVPMPKLTADGYRVVIFRIFDSENINLPTPENIMKATQIGLDISLRHDRFRGMTVIYDLENTSMTFISLLVPMLKKFFALGNKVTPTHYNKFYVLHLKPAVEPLVEFAKGLVKKELGERVVIWKKKPEDLVEVLPKEILPVNYGGTERPLEELRDRWCDQIKMYREWFEAEKFIKADLDKRPLDSDGSEFGIEGSFRQLCLD</sequence>
<keyword evidence="3" id="KW-1185">Reference proteome</keyword>
<dbReference type="SUPFAM" id="SSF46938">
    <property type="entry name" value="CRAL/TRIO N-terminal domain"/>
    <property type="match status" value="1"/>
</dbReference>
<name>A0AAN9TCW4_9HEMI</name>
<dbReference type="PANTHER" id="PTHR10174:SF224">
    <property type="entry name" value="RETINOL-BINDING PROTEIN PINTA"/>
    <property type="match status" value="1"/>
</dbReference>
<dbReference type="SUPFAM" id="SSF52087">
    <property type="entry name" value="CRAL/TRIO domain"/>
    <property type="match status" value="1"/>
</dbReference>
<proteinExistence type="predicted"/>
<dbReference type="Proteomes" id="UP001367676">
    <property type="component" value="Unassembled WGS sequence"/>
</dbReference>
<dbReference type="InterPro" id="IPR001251">
    <property type="entry name" value="CRAL-TRIO_dom"/>
</dbReference>
<gene>
    <name evidence="2" type="ORF">V9T40_001089</name>
</gene>
<dbReference type="CDD" id="cd00170">
    <property type="entry name" value="SEC14"/>
    <property type="match status" value="1"/>
</dbReference>
<dbReference type="InterPro" id="IPR036865">
    <property type="entry name" value="CRAL-TRIO_dom_sf"/>
</dbReference>
<dbReference type="GO" id="GO:0016020">
    <property type="term" value="C:membrane"/>
    <property type="evidence" value="ECO:0007669"/>
    <property type="project" value="TreeGrafter"/>
</dbReference>
<comment type="caution">
    <text evidence="2">The sequence shown here is derived from an EMBL/GenBank/DDBJ whole genome shotgun (WGS) entry which is preliminary data.</text>
</comment>
<dbReference type="PROSITE" id="PS50191">
    <property type="entry name" value="CRAL_TRIO"/>
    <property type="match status" value="1"/>
</dbReference>
<reference evidence="2 3" key="1">
    <citation type="submission" date="2024-03" db="EMBL/GenBank/DDBJ databases">
        <title>Adaptation during the transition from Ophiocordyceps entomopathogen to insect associate is accompanied by gene loss and intensified selection.</title>
        <authorList>
            <person name="Ward C.M."/>
            <person name="Onetto C.A."/>
            <person name="Borneman A.R."/>
        </authorList>
    </citation>
    <scope>NUCLEOTIDE SEQUENCE [LARGE SCALE GENOMIC DNA]</scope>
    <source>
        <strain evidence="2">AWRI1</strain>
        <tissue evidence="2">Single Adult Female</tissue>
    </source>
</reference>
<dbReference type="PANTHER" id="PTHR10174">
    <property type="entry name" value="ALPHA-TOCOPHEROL TRANSFER PROTEIN-RELATED"/>
    <property type="match status" value="1"/>
</dbReference>
<dbReference type="Gene3D" id="3.40.525.10">
    <property type="entry name" value="CRAL-TRIO lipid binding domain"/>
    <property type="match status" value="1"/>
</dbReference>
<dbReference type="AlphaFoldDB" id="A0AAN9TCW4"/>
<organism evidence="2 3">
    <name type="scientific">Parthenolecanium corni</name>
    <dbReference type="NCBI Taxonomy" id="536013"/>
    <lineage>
        <taxon>Eukaryota</taxon>
        <taxon>Metazoa</taxon>
        <taxon>Ecdysozoa</taxon>
        <taxon>Arthropoda</taxon>
        <taxon>Hexapoda</taxon>
        <taxon>Insecta</taxon>
        <taxon>Pterygota</taxon>
        <taxon>Neoptera</taxon>
        <taxon>Paraneoptera</taxon>
        <taxon>Hemiptera</taxon>
        <taxon>Sternorrhyncha</taxon>
        <taxon>Coccoidea</taxon>
        <taxon>Coccidae</taxon>
        <taxon>Parthenolecanium</taxon>
    </lineage>
</organism>
<evidence type="ECO:0000313" key="3">
    <source>
        <dbReference type="Proteomes" id="UP001367676"/>
    </source>
</evidence>
<evidence type="ECO:0000259" key="1">
    <source>
        <dbReference type="PROSITE" id="PS50191"/>
    </source>
</evidence>
<dbReference type="GO" id="GO:1902936">
    <property type="term" value="F:phosphatidylinositol bisphosphate binding"/>
    <property type="evidence" value="ECO:0007669"/>
    <property type="project" value="TreeGrafter"/>
</dbReference>
<dbReference type="InterPro" id="IPR036273">
    <property type="entry name" value="CRAL/TRIO_N_dom_sf"/>
</dbReference>
<accession>A0AAN9TCW4</accession>
<protein>
    <recommendedName>
        <fullName evidence="1">CRAL-TRIO domain-containing protein</fullName>
    </recommendedName>
</protein>
<feature type="domain" description="CRAL-TRIO" evidence="1">
    <location>
        <begin position="90"/>
        <end position="252"/>
    </location>
</feature>
<dbReference type="Pfam" id="PF00650">
    <property type="entry name" value="CRAL_TRIO"/>
    <property type="match status" value="1"/>
</dbReference>